<keyword evidence="1" id="KW-0472">Membrane</keyword>
<feature type="transmembrane region" description="Helical" evidence="1">
    <location>
        <begin position="12"/>
        <end position="31"/>
    </location>
</feature>
<evidence type="ECO:0000313" key="3">
    <source>
        <dbReference type="Proteomes" id="UP000708208"/>
    </source>
</evidence>
<protein>
    <submittedName>
        <fullName evidence="2">Uncharacterized protein</fullName>
    </submittedName>
</protein>
<accession>A0A8J2M9X4</accession>
<dbReference type="AlphaFoldDB" id="A0A8J2M9X4"/>
<keyword evidence="1" id="KW-0812">Transmembrane</keyword>
<dbReference type="OrthoDB" id="10493644at2759"/>
<evidence type="ECO:0000256" key="1">
    <source>
        <dbReference type="SAM" id="Phobius"/>
    </source>
</evidence>
<dbReference type="Proteomes" id="UP000708208">
    <property type="component" value="Unassembled WGS sequence"/>
</dbReference>
<keyword evidence="3" id="KW-1185">Reference proteome</keyword>
<comment type="caution">
    <text evidence="2">The sequence shown here is derived from an EMBL/GenBank/DDBJ whole genome shotgun (WGS) entry which is preliminary data.</text>
</comment>
<proteinExistence type="predicted"/>
<keyword evidence="1" id="KW-1133">Transmembrane helix</keyword>
<organism evidence="2 3">
    <name type="scientific">Allacma fusca</name>
    <dbReference type="NCBI Taxonomy" id="39272"/>
    <lineage>
        <taxon>Eukaryota</taxon>
        <taxon>Metazoa</taxon>
        <taxon>Ecdysozoa</taxon>
        <taxon>Arthropoda</taxon>
        <taxon>Hexapoda</taxon>
        <taxon>Collembola</taxon>
        <taxon>Symphypleona</taxon>
        <taxon>Sminthuridae</taxon>
        <taxon>Allacma</taxon>
    </lineage>
</organism>
<dbReference type="EMBL" id="CAJVCH010570760">
    <property type="protein sequence ID" value="CAG7835776.1"/>
    <property type="molecule type" value="Genomic_DNA"/>
</dbReference>
<sequence length="162" mass="17075">MIFVAHSTDGIILGLFNNIVLLLCGSLQFTWAHSGPEINHRVKRGNYGERYSGGLGAQSSLGNGYGGTNVAGHQFSGVSGPQVLFDSLALKTVSVPNNAFVSSYQAQINSQASSGAGLDYLQQQGQHSAAYAGLAANQVGQWYNTIATGHVPSGYKGENRRK</sequence>
<gene>
    <name evidence="2" type="ORF">AFUS01_LOCUS45103</name>
</gene>
<reference evidence="2" key="1">
    <citation type="submission" date="2021-06" db="EMBL/GenBank/DDBJ databases">
        <authorList>
            <person name="Hodson N. C."/>
            <person name="Mongue J. A."/>
            <person name="Jaron S. K."/>
        </authorList>
    </citation>
    <scope>NUCLEOTIDE SEQUENCE</scope>
</reference>
<name>A0A8J2M9X4_9HEXA</name>
<evidence type="ECO:0000313" key="2">
    <source>
        <dbReference type="EMBL" id="CAG7835776.1"/>
    </source>
</evidence>